<dbReference type="STRING" id="1235591.CAK95_26860"/>
<proteinExistence type="predicted"/>
<evidence type="ECO:0000313" key="2">
    <source>
        <dbReference type="Proteomes" id="UP000194137"/>
    </source>
</evidence>
<name>A0A1W6ZYG4_9HYPH</name>
<dbReference type="CDD" id="cd02440">
    <property type="entry name" value="AdoMet_MTases"/>
    <property type="match status" value="1"/>
</dbReference>
<dbReference type="InterPro" id="IPR029063">
    <property type="entry name" value="SAM-dependent_MTases_sf"/>
</dbReference>
<keyword evidence="2" id="KW-1185">Reference proteome</keyword>
<gene>
    <name evidence="1" type="ORF">CAK95_26860</name>
</gene>
<dbReference type="Gene3D" id="3.40.50.150">
    <property type="entry name" value="Vaccinia Virus protein VP39"/>
    <property type="match status" value="1"/>
</dbReference>
<dbReference type="InterPro" id="IPR013216">
    <property type="entry name" value="Methyltransf_11"/>
</dbReference>
<dbReference type="EMBL" id="CP021112">
    <property type="protein sequence ID" value="ARQ02318.1"/>
    <property type="molecule type" value="Genomic_DNA"/>
</dbReference>
<dbReference type="SUPFAM" id="SSF53335">
    <property type="entry name" value="S-adenosyl-L-methionine-dependent methyltransferases"/>
    <property type="match status" value="1"/>
</dbReference>
<dbReference type="AlphaFoldDB" id="A0A1W6ZYG4"/>
<dbReference type="Proteomes" id="UP000194137">
    <property type="component" value="Chromosome"/>
</dbReference>
<organism evidence="1 2">
    <name type="scientific">Pseudorhodoplanes sinuspersici</name>
    <dbReference type="NCBI Taxonomy" id="1235591"/>
    <lineage>
        <taxon>Bacteria</taxon>
        <taxon>Pseudomonadati</taxon>
        <taxon>Pseudomonadota</taxon>
        <taxon>Alphaproteobacteria</taxon>
        <taxon>Hyphomicrobiales</taxon>
        <taxon>Pseudorhodoplanes</taxon>
    </lineage>
</organism>
<accession>A0A1W6ZYG4</accession>
<dbReference type="KEGG" id="psin:CAK95_26860"/>
<sequence>MIPLDTPWIYLFNLLPRLVTPGQLPPECDIDFYRGIHDDLAQFSDDELRAHFRNHGIQEGRIGSPAAHRAGFLATIPDGDCLEIGPFTKPALRGARVKYLDVLDRIGLLERAAQHGYPLETAVDIDFVSPTGRLEVVPDRSFDVVFSSHCIEHQPDLVRHLSDIERVLRPGGAYFLIVPDKRYCFDQSLDCSDLDQIIAAYNERRTVHTKEAVVRHYAYTTHSHSIRHWCGDHEDPHKDKRAERLRGAEKRYADVAGAYLDVHAWQFTPSSFREILKRLRRTGLTNLKPERVYETVWGQLEFMAVLRKATWSDKLNPFR</sequence>
<dbReference type="OrthoDB" id="210346at2"/>
<protein>
    <submittedName>
        <fullName evidence="1">Uncharacterized protein</fullName>
    </submittedName>
</protein>
<dbReference type="RefSeq" id="WP_086090749.1">
    <property type="nucleotide sequence ID" value="NZ_CP021112.1"/>
</dbReference>
<evidence type="ECO:0000313" key="1">
    <source>
        <dbReference type="EMBL" id="ARQ02318.1"/>
    </source>
</evidence>
<reference evidence="1 2" key="1">
    <citation type="submission" date="2017-05" db="EMBL/GenBank/DDBJ databases">
        <title>Full genome sequence of Pseudorhodoplanes sinuspersici.</title>
        <authorList>
            <person name="Dastgheib S.M.M."/>
            <person name="Shavandi M."/>
            <person name="Tirandaz H."/>
        </authorList>
    </citation>
    <scope>NUCLEOTIDE SEQUENCE [LARGE SCALE GENOMIC DNA]</scope>
    <source>
        <strain evidence="1 2">RIPI110</strain>
    </source>
</reference>
<dbReference type="GO" id="GO:0008757">
    <property type="term" value="F:S-adenosylmethionine-dependent methyltransferase activity"/>
    <property type="evidence" value="ECO:0007669"/>
    <property type="project" value="InterPro"/>
</dbReference>
<dbReference type="Pfam" id="PF08241">
    <property type="entry name" value="Methyltransf_11"/>
    <property type="match status" value="1"/>
</dbReference>